<organism evidence="1 2">
    <name type="scientific">Heyndrickxia coagulans</name>
    <name type="common">Weizmannia coagulans</name>
    <dbReference type="NCBI Taxonomy" id="1398"/>
    <lineage>
        <taxon>Bacteria</taxon>
        <taxon>Bacillati</taxon>
        <taxon>Bacillota</taxon>
        <taxon>Bacilli</taxon>
        <taxon>Bacillales</taxon>
        <taxon>Bacillaceae</taxon>
        <taxon>Heyndrickxia</taxon>
    </lineage>
</organism>
<evidence type="ECO:0000313" key="1">
    <source>
        <dbReference type="EMBL" id="AJO20797.1"/>
    </source>
</evidence>
<proteinExistence type="predicted"/>
<dbReference type="Proteomes" id="UP000032024">
    <property type="component" value="Chromosome"/>
</dbReference>
<sequence>MWTVKNSPKNYPHTGYVEKWRLMTKGDHHVPFFSETRAVLTGKARKRNRKNGSLFLRENESLVREKF</sequence>
<reference evidence="2" key="1">
    <citation type="submission" date="2015-01" db="EMBL/GenBank/DDBJ databases">
        <title>Comparative genome analysis of Bacillus coagulans HM-08, Clostridium butyricum HM-68, Bacillus subtilis HM-66 and Bacillus paralicheniformis BL-09.</title>
        <authorList>
            <person name="Zhang H."/>
        </authorList>
    </citation>
    <scope>NUCLEOTIDE SEQUENCE [LARGE SCALE GENOMIC DNA]</scope>
    <source>
        <strain evidence="2">HM-08</strain>
    </source>
</reference>
<keyword evidence="2" id="KW-1185">Reference proteome</keyword>
<dbReference type="AlphaFoldDB" id="A0AAN0T1J8"/>
<protein>
    <submittedName>
        <fullName evidence="1">Uncharacterized protein</fullName>
    </submittedName>
</protein>
<accession>A0AAN0T1J8</accession>
<dbReference type="EMBL" id="CP010525">
    <property type="protein sequence ID" value="AJO20797.1"/>
    <property type="molecule type" value="Genomic_DNA"/>
</dbReference>
<name>A0AAN0T1J8_HEYCO</name>
<evidence type="ECO:0000313" key="2">
    <source>
        <dbReference type="Proteomes" id="UP000032024"/>
    </source>
</evidence>
<gene>
    <name evidence="1" type="ORF">SB48_HM08orf00003</name>
</gene>